<protein>
    <recommendedName>
        <fullName evidence="8">NLP1-9 GAF domain-containing protein</fullName>
    </recommendedName>
</protein>
<evidence type="ECO:0000259" key="8">
    <source>
        <dbReference type="Pfam" id="PF22922"/>
    </source>
</evidence>
<sequence>MRFDSIDQNLLRSMAFLLFFRLMACGKAIEGGRLDVADSLLADIQSLAPKEESIWTRKVVKYFAEALVRRAYGIRPPCTLPPQPFQHEPHEYIFRPFYEFAKITSKHAIADALNSGNKRLHIIDFSIIIEFWQWDYLIDDLQELYGGLQSVLITSIAPKLSKHSDHLRQNRDWARQFGGTNLELRQLIWNSPDDIVHCISKLRRKREDEIVVVNWNYTLHALLAQDGATEQVLSKVKDLGADIMVIVEQEANLNSPDLSERLGQSFQYYSRVFESLQKKYGREALCEIYFRRQIVNVVACEGVDRVERIESFAQWQNRLSQAGFCPVPQKADEFKEDLQCYLEDFGIEEKERHNILLSWHGCPLAVASVWKVTDPPQLSGGLYTKQDTVDDSEGMWSSSESEDDEENDSLVCIMADRSLWSTQGSSMNRIAASAKLYDIVEYTCHLHRLDQAVTWISYGQDGNTNSKGKRILCIDDSACYVNNWLMGAFVDEYARYRLEEGKGIAGKALQSNIHIQHDISLLDPAVFPDDNSVNIRWIRTYHAAFAIRLTRSTRLSISDLDAVEE</sequence>
<dbReference type="OrthoDB" id="846795at2759"/>
<keyword evidence="10" id="KW-1185">Reference proteome</keyword>
<feature type="domain" description="NLP1-9 GAF" evidence="8">
    <location>
        <begin position="426"/>
        <end position="551"/>
    </location>
</feature>
<comment type="subcellular location">
    <subcellularLocation>
        <location evidence="1">Nucleus</location>
    </subcellularLocation>
</comment>
<evidence type="ECO:0000256" key="5">
    <source>
        <dbReference type="PROSITE-ProRule" id="PRU01191"/>
    </source>
</evidence>
<feature type="region of interest" description="Leucine repeat II (LRII)" evidence="5">
    <location>
        <begin position="169"/>
        <end position="201"/>
    </location>
</feature>
<evidence type="ECO:0000256" key="1">
    <source>
        <dbReference type="ARBA" id="ARBA00004123"/>
    </source>
</evidence>
<gene>
    <name evidence="9" type="ORF">POTOM_051256</name>
</gene>
<evidence type="ECO:0000313" key="9">
    <source>
        <dbReference type="EMBL" id="KAG6744619.1"/>
    </source>
</evidence>
<evidence type="ECO:0000256" key="7">
    <source>
        <dbReference type="SAM" id="SignalP"/>
    </source>
</evidence>
<name>A0A8X8C6R9_POPTO</name>
<feature type="short sequence motif" description="LXXLL motif" evidence="5">
    <location>
        <begin position="219"/>
        <end position="223"/>
    </location>
</feature>
<comment type="caution">
    <text evidence="9">The sequence shown here is derived from an EMBL/GenBank/DDBJ whole genome shotgun (WGS) entry which is preliminary data.</text>
</comment>
<dbReference type="AlphaFoldDB" id="A0A8X8C6R9"/>
<evidence type="ECO:0000256" key="6">
    <source>
        <dbReference type="SAM" id="MobiDB-lite"/>
    </source>
</evidence>
<keyword evidence="2" id="KW-0805">Transcription regulation</keyword>
<dbReference type="GO" id="GO:0005634">
    <property type="term" value="C:nucleus"/>
    <property type="evidence" value="ECO:0007669"/>
    <property type="project" value="UniProtKB-SubCell"/>
</dbReference>
<feature type="short sequence motif" description="VHIID" evidence="5">
    <location>
        <begin position="120"/>
        <end position="124"/>
    </location>
</feature>
<proteinExistence type="inferred from homology"/>
<feature type="chain" id="PRO_5036496612" description="NLP1-9 GAF domain-containing protein" evidence="7">
    <location>
        <begin position="29"/>
        <end position="565"/>
    </location>
</feature>
<keyword evidence="4" id="KW-0539">Nucleus</keyword>
<feature type="signal peptide" evidence="7">
    <location>
        <begin position="1"/>
        <end position="28"/>
    </location>
</feature>
<comment type="caution">
    <text evidence="5">Lacks conserved residue(s) required for the propagation of feature annotation.</text>
</comment>
<dbReference type="InterPro" id="IPR055081">
    <property type="entry name" value="NLP1-9_GAF"/>
</dbReference>
<evidence type="ECO:0000256" key="4">
    <source>
        <dbReference type="ARBA" id="ARBA00023242"/>
    </source>
</evidence>
<dbReference type="Proteomes" id="UP000886885">
    <property type="component" value="Chromosome 16A"/>
</dbReference>
<evidence type="ECO:0000256" key="2">
    <source>
        <dbReference type="ARBA" id="ARBA00023015"/>
    </source>
</evidence>
<comment type="similarity">
    <text evidence="5">Belongs to the GRAS family.</text>
</comment>
<dbReference type="Pfam" id="PF22922">
    <property type="entry name" value="GAF_NLP"/>
    <property type="match status" value="1"/>
</dbReference>
<keyword evidence="3" id="KW-0804">Transcription</keyword>
<organism evidence="9 10">
    <name type="scientific">Populus tomentosa</name>
    <name type="common">Chinese white poplar</name>
    <dbReference type="NCBI Taxonomy" id="118781"/>
    <lineage>
        <taxon>Eukaryota</taxon>
        <taxon>Viridiplantae</taxon>
        <taxon>Streptophyta</taxon>
        <taxon>Embryophyta</taxon>
        <taxon>Tracheophyta</taxon>
        <taxon>Spermatophyta</taxon>
        <taxon>Magnoliopsida</taxon>
        <taxon>eudicotyledons</taxon>
        <taxon>Gunneridae</taxon>
        <taxon>Pentapetalae</taxon>
        <taxon>rosids</taxon>
        <taxon>fabids</taxon>
        <taxon>Malpighiales</taxon>
        <taxon>Salicaceae</taxon>
        <taxon>Saliceae</taxon>
        <taxon>Populus</taxon>
    </lineage>
</organism>
<dbReference type="EMBL" id="JAAWWB010000031">
    <property type="protein sequence ID" value="KAG6744619.1"/>
    <property type="molecule type" value="Genomic_DNA"/>
</dbReference>
<keyword evidence="7" id="KW-0732">Signal</keyword>
<evidence type="ECO:0000256" key="3">
    <source>
        <dbReference type="ARBA" id="ARBA00023163"/>
    </source>
</evidence>
<dbReference type="PROSITE" id="PS50985">
    <property type="entry name" value="GRAS"/>
    <property type="match status" value="1"/>
</dbReference>
<reference evidence="9" key="1">
    <citation type="journal article" date="2020" name="bioRxiv">
        <title>Hybrid origin of Populus tomentosa Carr. identified through genome sequencing and phylogenomic analysis.</title>
        <authorList>
            <person name="An X."/>
            <person name="Gao K."/>
            <person name="Chen Z."/>
            <person name="Li J."/>
            <person name="Yang X."/>
            <person name="Yang X."/>
            <person name="Zhou J."/>
            <person name="Guo T."/>
            <person name="Zhao T."/>
            <person name="Huang S."/>
            <person name="Miao D."/>
            <person name="Khan W.U."/>
            <person name="Rao P."/>
            <person name="Ye M."/>
            <person name="Lei B."/>
            <person name="Liao W."/>
            <person name="Wang J."/>
            <person name="Ji L."/>
            <person name="Li Y."/>
            <person name="Guo B."/>
            <person name="Mustafa N.S."/>
            <person name="Li S."/>
            <person name="Yun Q."/>
            <person name="Keller S.R."/>
            <person name="Mao J."/>
            <person name="Zhang R."/>
            <person name="Strauss S.H."/>
        </authorList>
    </citation>
    <scope>NUCLEOTIDE SEQUENCE</scope>
    <source>
        <strain evidence="9">GM15</strain>
        <tissue evidence="9">Leaf</tissue>
    </source>
</reference>
<dbReference type="Pfam" id="PF03514">
    <property type="entry name" value="GRAS"/>
    <property type="match status" value="1"/>
</dbReference>
<feature type="region of interest" description="SAW" evidence="5">
    <location>
        <begin position="299"/>
        <end position="371"/>
    </location>
</feature>
<dbReference type="PANTHER" id="PTHR31636">
    <property type="entry name" value="OSJNBA0084A10.13 PROTEIN-RELATED"/>
    <property type="match status" value="1"/>
</dbReference>
<feature type="region of interest" description="Disordered" evidence="6">
    <location>
        <begin position="381"/>
        <end position="405"/>
    </location>
</feature>
<dbReference type="InterPro" id="IPR005202">
    <property type="entry name" value="TF_GRAS"/>
</dbReference>
<evidence type="ECO:0000313" key="10">
    <source>
        <dbReference type="Proteomes" id="UP000886885"/>
    </source>
</evidence>
<accession>A0A8X8C6R9</accession>